<dbReference type="Proteomes" id="UP000007431">
    <property type="component" value="Unassembled WGS sequence"/>
</dbReference>
<dbReference type="InParanoid" id="D8PXE1"/>
<dbReference type="STRING" id="578458.D8PXE1"/>
<evidence type="ECO:0000256" key="4">
    <source>
        <dbReference type="ARBA" id="ARBA00022786"/>
    </source>
</evidence>
<dbReference type="GeneID" id="9586530"/>
<name>D8PXE1_SCHCM</name>
<dbReference type="GO" id="GO:0006508">
    <property type="term" value="P:proteolysis"/>
    <property type="evidence" value="ECO:0007669"/>
    <property type="project" value="UniProtKB-KW"/>
</dbReference>
<feature type="compositionally biased region" description="Acidic residues" evidence="6">
    <location>
        <begin position="11"/>
        <end position="20"/>
    </location>
</feature>
<proteinExistence type="inferred from homology"/>
<dbReference type="Pfam" id="PF02902">
    <property type="entry name" value="Peptidase_C48"/>
    <property type="match status" value="1"/>
</dbReference>
<gene>
    <name evidence="8" type="ORF">SCHCODRAFT_81778</name>
</gene>
<feature type="region of interest" description="Disordered" evidence="6">
    <location>
        <begin position="1"/>
        <end position="165"/>
    </location>
</feature>
<dbReference type="GO" id="GO:0016926">
    <property type="term" value="P:protein desumoylation"/>
    <property type="evidence" value="ECO:0007669"/>
    <property type="project" value="TreeGrafter"/>
</dbReference>
<evidence type="ECO:0000259" key="7">
    <source>
        <dbReference type="Pfam" id="PF02902"/>
    </source>
</evidence>
<keyword evidence="3" id="KW-0645">Protease</keyword>
<comment type="similarity">
    <text evidence="1">Belongs to the peptidase C48 family.</text>
</comment>
<dbReference type="InterPro" id="IPR003653">
    <property type="entry name" value="Peptidase_C48_C"/>
</dbReference>
<feature type="domain" description="Ubiquitin-like protease family profile" evidence="7">
    <location>
        <begin position="181"/>
        <end position="252"/>
    </location>
</feature>
<feature type="region of interest" description="Disordered" evidence="6">
    <location>
        <begin position="299"/>
        <end position="362"/>
    </location>
</feature>
<keyword evidence="5" id="KW-0378">Hydrolase</keyword>
<organism evidence="9">
    <name type="scientific">Schizophyllum commune (strain H4-8 / FGSC 9210)</name>
    <name type="common">Split gill fungus</name>
    <dbReference type="NCBI Taxonomy" id="578458"/>
    <lineage>
        <taxon>Eukaryota</taxon>
        <taxon>Fungi</taxon>
        <taxon>Dikarya</taxon>
        <taxon>Basidiomycota</taxon>
        <taxon>Agaricomycotina</taxon>
        <taxon>Agaricomycetes</taxon>
        <taxon>Agaricomycetidae</taxon>
        <taxon>Agaricales</taxon>
        <taxon>Schizophyllaceae</taxon>
        <taxon>Schizophyllum</taxon>
    </lineage>
</organism>
<keyword evidence="9" id="KW-1185">Reference proteome</keyword>
<dbReference type="PANTHER" id="PTHR46896:SF3">
    <property type="entry name" value="FI06413P-RELATED"/>
    <property type="match status" value="1"/>
</dbReference>
<evidence type="ECO:0000256" key="5">
    <source>
        <dbReference type="ARBA" id="ARBA00022801"/>
    </source>
</evidence>
<dbReference type="eggNOG" id="KOG0779">
    <property type="taxonomic scope" value="Eukaryota"/>
</dbReference>
<dbReference type="InterPro" id="IPR038765">
    <property type="entry name" value="Papain-like_cys_pep_sf"/>
</dbReference>
<dbReference type="Gene3D" id="1.10.418.20">
    <property type="match status" value="1"/>
</dbReference>
<feature type="compositionally biased region" description="Polar residues" evidence="6">
    <location>
        <begin position="95"/>
        <end position="107"/>
    </location>
</feature>
<evidence type="ECO:0000256" key="6">
    <source>
        <dbReference type="SAM" id="MobiDB-lite"/>
    </source>
</evidence>
<dbReference type="KEGG" id="scm:SCHCO_02491510"/>
<keyword evidence="4" id="KW-0833">Ubl conjugation pathway</keyword>
<sequence length="362" mass="40013">MGDMSPLSLLSDDECDEDGDITMSNVREDVKEALDSQDDLDMSQGMGHMSLGEGQDRRDGSTSPDPLALNDSTKDVSRYSPKPDPTTLFDEDEQTLQGPSEGRSSTVYEVHDDEVQARTGGVPAAQFYGTAPQKKATRTYQQARSEKAKGKQRAAPDATSDDVEVQDGVAEPELLRSDQTLVITFDSLGSQHRSAINQLNAYLGLEARDKKQVENVSDVKGKMASVPVQPNFCDCGVYLIHFFRTFLSDPESFLRTICADRKRNRGDHNERKRAWREHEVGTLRQELRDIIRKESEDYKVAKAQKEREREEAKKKKAEDAVESDSSGSEIDIVEVSGPPPSASKAKTGSQGGGRKAAPRSKR</sequence>
<dbReference type="VEuPathDB" id="FungiDB:SCHCODRAFT_02491510"/>
<keyword evidence="2" id="KW-0597">Phosphoprotein</keyword>
<evidence type="ECO:0000313" key="8">
    <source>
        <dbReference type="EMBL" id="EFI99655.1"/>
    </source>
</evidence>
<dbReference type="GO" id="GO:0005634">
    <property type="term" value="C:nucleus"/>
    <property type="evidence" value="ECO:0007669"/>
    <property type="project" value="TreeGrafter"/>
</dbReference>
<evidence type="ECO:0000256" key="3">
    <source>
        <dbReference type="ARBA" id="ARBA00022670"/>
    </source>
</evidence>
<dbReference type="EMBL" id="GL377304">
    <property type="protein sequence ID" value="EFI99655.1"/>
    <property type="molecule type" value="Genomic_DNA"/>
</dbReference>
<dbReference type="AlphaFoldDB" id="D8PXE1"/>
<dbReference type="GO" id="GO:0070139">
    <property type="term" value="F:SUMO-specific endopeptidase activity"/>
    <property type="evidence" value="ECO:0007669"/>
    <property type="project" value="TreeGrafter"/>
</dbReference>
<dbReference type="OrthoDB" id="442460at2759"/>
<evidence type="ECO:0000313" key="9">
    <source>
        <dbReference type="Proteomes" id="UP000007431"/>
    </source>
</evidence>
<dbReference type="RefSeq" id="XP_003034558.1">
    <property type="nucleotide sequence ID" value="XM_003034512.1"/>
</dbReference>
<feature type="compositionally biased region" description="Basic and acidic residues" evidence="6">
    <location>
        <begin position="299"/>
        <end position="319"/>
    </location>
</feature>
<dbReference type="InterPro" id="IPR051947">
    <property type="entry name" value="Sentrin-specific_protease"/>
</dbReference>
<dbReference type="GO" id="GO:0005737">
    <property type="term" value="C:cytoplasm"/>
    <property type="evidence" value="ECO:0007669"/>
    <property type="project" value="TreeGrafter"/>
</dbReference>
<evidence type="ECO:0000256" key="2">
    <source>
        <dbReference type="ARBA" id="ARBA00022553"/>
    </source>
</evidence>
<evidence type="ECO:0000256" key="1">
    <source>
        <dbReference type="ARBA" id="ARBA00005234"/>
    </source>
</evidence>
<dbReference type="PANTHER" id="PTHR46896">
    <property type="entry name" value="SENTRIN-SPECIFIC PROTEASE"/>
    <property type="match status" value="1"/>
</dbReference>
<accession>D8PXE1</accession>
<protein>
    <submittedName>
        <fullName evidence="8">Expressed protein</fullName>
    </submittedName>
</protein>
<dbReference type="HOGENOM" id="CLU_765378_0_0_1"/>
<dbReference type="SUPFAM" id="SSF54001">
    <property type="entry name" value="Cysteine proteinases"/>
    <property type="match status" value="1"/>
</dbReference>
<feature type="compositionally biased region" description="Low complexity" evidence="6">
    <location>
        <begin position="1"/>
        <end position="10"/>
    </location>
</feature>
<reference evidence="8 9" key="1">
    <citation type="journal article" date="2010" name="Nat. Biotechnol.">
        <title>Genome sequence of the model mushroom Schizophyllum commune.</title>
        <authorList>
            <person name="Ohm R.A."/>
            <person name="de Jong J.F."/>
            <person name="Lugones L.G."/>
            <person name="Aerts A."/>
            <person name="Kothe E."/>
            <person name="Stajich J.E."/>
            <person name="de Vries R.P."/>
            <person name="Record E."/>
            <person name="Levasseur A."/>
            <person name="Baker S.E."/>
            <person name="Bartholomew K.A."/>
            <person name="Coutinho P.M."/>
            <person name="Erdmann S."/>
            <person name="Fowler T.J."/>
            <person name="Gathman A.C."/>
            <person name="Lombard V."/>
            <person name="Henrissat B."/>
            <person name="Knabe N."/>
            <person name="Kuees U."/>
            <person name="Lilly W.W."/>
            <person name="Lindquist E."/>
            <person name="Lucas S."/>
            <person name="Magnuson J.K."/>
            <person name="Piumi F."/>
            <person name="Raudaskoski M."/>
            <person name="Salamov A."/>
            <person name="Schmutz J."/>
            <person name="Schwarze F.W.M.R."/>
            <person name="vanKuyk P.A."/>
            <person name="Horton J.S."/>
            <person name="Grigoriev I.V."/>
            <person name="Woesten H.A.B."/>
        </authorList>
    </citation>
    <scope>NUCLEOTIDE SEQUENCE [LARGE SCALE GENOMIC DNA]</scope>
    <source>
        <strain evidence="9">H4-8 / FGSC 9210</strain>
    </source>
</reference>